<dbReference type="EnsemblBacteria" id="ABD41021">
    <property type="protein sequence ID" value="ABD41021"/>
    <property type="gene ID" value="Mhun_1278"/>
</dbReference>
<reference evidence="2" key="1">
    <citation type="journal article" date="2016" name="Stand. Genomic Sci.">
        <title>Complete genome sequence of Methanospirillum hungatei type strain JF1.</title>
        <authorList>
            <person name="Gunsalus R.P."/>
            <person name="Cook L.E."/>
            <person name="Crable B."/>
            <person name="Rohlin L."/>
            <person name="McDonald E."/>
            <person name="Mouttaki H."/>
            <person name="Sieber J.R."/>
            <person name="Poweleit N."/>
            <person name="Zhou H."/>
            <person name="Lapidus A.L."/>
            <person name="Daligault H.E."/>
            <person name="Land M."/>
            <person name="Gilna P."/>
            <person name="Ivanova N."/>
            <person name="Kyrpides N."/>
            <person name="Culley D.E."/>
            <person name="McInerney M.J."/>
        </authorList>
    </citation>
    <scope>NUCLEOTIDE SEQUENCE [LARGE SCALE GENOMIC DNA]</scope>
    <source>
        <strain evidence="2">ATCC 27890 / DSM 864 / NBRC 100397 / JF-1</strain>
    </source>
</reference>
<dbReference type="AlphaFoldDB" id="Q2FP30"/>
<dbReference type="HOGENOM" id="CLU_1648313_0_0_2"/>
<sequence>MVKDNDVNQRVVHLSIDEIAEALDNCTFDTRYIIDLQEEEIIRLSEYMMSSEEIQEVFDEIDDDETGRYVLFPIRIGSRDGHADMELFIEEIKNPEVQELTNQVIRGPKPFRRFKEILSRSSSADSVISISNGVITLELLDKGMKRSGFSLFYILFCRCK</sequence>
<gene>
    <name evidence="1" type="ordered locus">Mhun_1278</name>
</gene>
<organism evidence="1 2">
    <name type="scientific">Methanospirillum hungatei JF-1 (strain ATCC 27890 / DSM 864 / NBRC 100397 / JF-1)</name>
    <dbReference type="NCBI Taxonomy" id="323259"/>
    <lineage>
        <taxon>Archaea</taxon>
        <taxon>Methanobacteriati</taxon>
        <taxon>Methanobacteriota</taxon>
        <taxon>Stenosarchaea group</taxon>
        <taxon>Methanomicrobia</taxon>
        <taxon>Methanomicrobiales</taxon>
        <taxon>Methanospirillaceae</taxon>
        <taxon>Methanospirillum</taxon>
    </lineage>
</organism>
<keyword evidence="2" id="KW-1185">Reference proteome</keyword>
<accession>Q2FP30</accession>
<protein>
    <submittedName>
        <fullName evidence="1">Uncharacterized protein</fullName>
    </submittedName>
</protein>
<proteinExistence type="predicted"/>
<dbReference type="Proteomes" id="UP000001941">
    <property type="component" value="Chromosome"/>
</dbReference>
<dbReference type="EMBL" id="CP000254">
    <property type="protein sequence ID" value="ABD41021.1"/>
    <property type="molecule type" value="Genomic_DNA"/>
</dbReference>
<evidence type="ECO:0000313" key="1">
    <source>
        <dbReference type="EMBL" id="ABD41021.1"/>
    </source>
</evidence>
<name>Q2FP30_METHJ</name>
<dbReference type="GeneID" id="3924999"/>
<dbReference type="RefSeq" id="WP_011448298.1">
    <property type="nucleotide sequence ID" value="NC_007796.1"/>
</dbReference>
<dbReference type="InParanoid" id="Q2FP30"/>
<evidence type="ECO:0000313" key="2">
    <source>
        <dbReference type="Proteomes" id="UP000001941"/>
    </source>
</evidence>
<dbReference type="KEGG" id="mhu:Mhun_1278"/>